<keyword evidence="11" id="KW-1185">Reference proteome</keyword>
<evidence type="ECO:0000256" key="3">
    <source>
        <dbReference type="ARBA" id="ARBA00022741"/>
    </source>
</evidence>
<dbReference type="PANTHER" id="PTHR10513:SF35">
    <property type="entry name" value="DEOXYADENOSINE KINASE"/>
    <property type="match status" value="1"/>
</dbReference>
<keyword evidence="4 10" id="KW-0418">Kinase</keyword>
<feature type="binding site" evidence="7">
    <location>
        <position position="79"/>
    </location>
    <ligand>
        <name>substrate</name>
    </ligand>
</feature>
<gene>
    <name evidence="10" type="ORF">ADIS_2922</name>
</gene>
<dbReference type="Gene3D" id="3.40.50.300">
    <property type="entry name" value="P-loop containing nucleotide triphosphate hydrolases"/>
    <property type="match status" value="1"/>
</dbReference>
<dbReference type="FunFam" id="3.40.50.300:FF:000659">
    <property type="entry name" value="Deoxyguanosine kinase"/>
    <property type="match status" value="1"/>
</dbReference>
<dbReference type="GO" id="GO:0005737">
    <property type="term" value="C:cytoplasm"/>
    <property type="evidence" value="ECO:0007669"/>
    <property type="project" value="TreeGrafter"/>
</dbReference>
<evidence type="ECO:0000313" key="11">
    <source>
        <dbReference type="Proteomes" id="UP000013909"/>
    </source>
</evidence>
<proteinExistence type="inferred from homology"/>
<dbReference type="PATRIC" id="fig|1288963.3.peg.2912"/>
<feature type="active site" description="Proton acceptor" evidence="6">
    <location>
        <position position="78"/>
    </location>
</feature>
<dbReference type="InterPro" id="IPR050566">
    <property type="entry name" value="Deoxyribonucleoside_kinase"/>
</dbReference>
<dbReference type="CDD" id="cd01673">
    <property type="entry name" value="dNK"/>
    <property type="match status" value="1"/>
</dbReference>
<feature type="binding site" evidence="7">
    <location>
        <position position="31"/>
    </location>
    <ligand>
        <name>substrate</name>
    </ligand>
</feature>
<organism evidence="10 11">
    <name type="scientific">Lunatimonas lonarensis</name>
    <dbReference type="NCBI Taxonomy" id="1232681"/>
    <lineage>
        <taxon>Bacteria</taxon>
        <taxon>Pseudomonadati</taxon>
        <taxon>Bacteroidota</taxon>
        <taxon>Cytophagia</taxon>
        <taxon>Cytophagales</taxon>
        <taxon>Cyclobacteriaceae</taxon>
    </lineage>
</organism>
<feature type="binding site" evidence="8">
    <location>
        <begin position="7"/>
        <end position="15"/>
    </location>
    <ligand>
        <name>ATP</name>
        <dbReference type="ChEBI" id="CHEBI:30616"/>
    </ligand>
</feature>
<feature type="domain" description="Deoxynucleoside kinase" evidence="9">
    <location>
        <begin position="3"/>
        <end position="196"/>
    </location>
</feature>
<evidence type="ECO:0000256" key="8">
    <source>
        <dbReference type="PIRSR" id="PIRSR000705-3"/>
    </source>
</evidence>
<dbReference type="EMBL" id="AQHR01000085">
    <property type="protein sequence ID" value="EON76472.1"/>
    <property type="molecule type" value="Genomic_DNA"/>
</dbReference>
<feature type="binding site" evidence="8">
    <location>
        <begin position="180"/>
        <end position="182"/>
    </location>
    <ligand>
        <name>ATP</name>
        <dbReference type="ChEBI" id="CHEBI:30616"/>
    </ligand>
</feature>
<keyword evidence="3 8" id="KW-0547">Nucleotide-binding</keyword>
<accession>R7ZQW2</accession>
<dbReference type="EC" id="2.7.1.113" evidence="10"/>
<dbReference type="PIRSF" id="PIRSF000705">
    <property type="entry name" value="DNK"/>
    <property type="match status" value="1"/>
</dbReference>
<feature type="binding site" evidence="7">
    <location>
        <position position="43"/>
    </location>
    <ligand>
        <name>substrate</name>
    </ligand>
</feature>
<evidence type="ECO:0000256" key="1">
    <source>
        <dbReference type="ARBA" id="ARBA00007420"/>
    </source>
</evidence>
<protein>
    <submittedName>
        <fullName evidence="10">Deoxyadenosine kinase</fullName>
        <ecNumber evidence="10">2.7.1.113</ecNumber>
        <ecNumber evidence="10">2.7.1.76</ecNumber>
    </submittedName>
</protein>
<evidence type="ECO:0000256" key="5">
    <source>
        <dbReference type="ARBA" id="ARBA00022840"/>
    </source>
</evidence>
<dbReference type="Proteomes" id="UP000013909">
    <property type="component" value="Unassembled WGS sequence"/>
</dbReference>
<dbReference type="STRING" id="1232681.ADIS_2922"/>
<dbReference type="GO" id="GO:0005524">
    <property type="term" value="F:ATP binding"/>
    <property type="evidence" value="ECO:0007669"/>
    <property type="project" value="UniProtKB-KW"/>
</dbReference>
<dbReference type="InterPro" id="IPR027417">
    <property type="entry name" value="P-loop_NTPase"/>
</dbReference>
<feature type="binding site" evidence="7">
    <location>
        <position position="54"/>
    </location>
    <ligand>
        <name>substrate</name>
    </ligand>
</feature>
<dbReference type="InterPro" id="IPR031314">
    <property type="entry name" value="DNK_dom"/>
</dbReference>
<comment type="similarity">
    <text evidence="1">Belongs to the DCK/DGK family.</text>
</comment>
<evidence type="ECO:0000256" key="4">
    <source>
        <dbReference type="ARBA" id="ARBA00022777"/>
    </source>
</evidence>
<feature type="binding site" evidence="7">
    <location>
        <position position="145"/>
    </location>
    <ligand>
        <name>substrate</name>
    </ligand>
</feature>
<dbReference type="GO" id="GO:0004136">
    <property type="term" value="F:deoxyadenosine kinase activity"/>
    <property type="evidence" value="ECO:0007669"/>
    <property type="project" value="UniProtKB-EC"/>
</dbReference>
<dbReference type="AlphaFoldDB" id="R7ZQW2"/>
<dbReference type="EC" id="2.7.1.76" evidence="10"/>
<sequence>MHIAVAGNIGCGKTTLTTRLSRHYGWKAEFEPVENNPYLADFYQDMPTWAFHLQVFFLHSRFRQMTRIMQDAGSTVQDRTIYEDAHIFAANLHQNGILTNRDYQNYRSLYDSMIEYITPPDLLIYLRADMGTLVAQIEKRGREFERSIRIDYLKSLNQQYEKWISDYGKSKLLVVDVSKLDFVGRQEDFAYIVEGIDRELYGLFR</sequence>
<evidence type="ECO:0000256" key="7">
    <source>
        <dbReference type="PIRSR" id="PIRSR000705-2"/>
    </source>
</evidence>
<evidence type="ECO:0000313" key="10">
    <source>
        <dbReference type="EMBL" id="EON76472.1"/>
    </source>
</evidence>
<dbReference type="OrthoDB" id="9776634at2"/>
<keyword evidence="2 10" id="KW-0808">Transferase</keyword>
<dbReference type="SUPFAM" id="SSF52540">
    <property type="entry name" value="P-loop containing nucleoside triphosphate hydrolases"/>
    <property type="match status" value="1"/>
</dbReference>
<evidence type="ECO:0000259" key="9">
    <source>
        <dbReference type="Pfam" id="PF01712"/>
    </source>
</evidence>
<dbReference type="PANTHER" id="PTHR10513">
    <property type="entry name" value="DEOXYNUCLEOSIDE KINASE"/>
    <property type="match status" value="1"/>
</dbReference>
<dbReference type="Pfam" id="PF01712">
    <property type="entry name" value="dNK"/>
    <property type="match status" value="1"/>
</dbReference>
<name>R7ZQW2_9BACT</name>
<feature type="binding site" evidence="7">
    <location>
        <position position="84"/>
    </location>
    <ligand>
        <name>substrate</name>
    </ligand>
</feature>
<reference evidence="10 11" key="1">
    <citation type="submission" date="2013-02" db="EMBL/GenBank/DDBJ databases">
        <title>A novel strain isolated from Lonar lake, Maharashtra, India.</title>
        <authorList>
            <person name="Singh A."/>
        </authorList>
    </citation>
    <scope>NUCLEOTIDE SEQUENCE [LARGE SCALE GENOMIC DNA]</scope>
    <source>
        <strain evidence="10 11">AK24</strain>
    </source>
</reference>
<dbReference type="GO" id="GO:0004138">
    <property type="term" value="F:deoxyguanosine kinase activity"/>
    <property type="evidence" value="ECO:0007669"/>
    <property type="project" value="UniProtKB-EC"/>
</dbReference>
<evidence type="ECO:0000256" key="6">
    <source>
        <dbReference type="PIRSR" id="PIRSR000705-1"/>
    </source>
</evidence>
<keyword evidence="5 8" id="KW-0067">ATP-binding</keyword>
<dbReference type="RefSeq" id="WP_010855056.1">
    <property type="nucleotide sequence ID" value="NZ_AQHR01000085.1"/>
</dbReference>
<comment type="caution">
    <text evidence="10">The sequence shown here is derived from an EMBL/GenBank/DDBJ whole genome shotgun (WGS) entry which is preliminary data.</text>
</comment>
<dbReference type="InterPro" id="IPR002624">
    <property type="entry name" value="DCK/DGK"/>
</dbReference>
<evidence type="ECO:0000256" key="2">
    <source>
        <dbReference type="ARBA" id="ARBA00022679"/>
    </source>
</evidence>